<dbReference type="Pfam" id="PF10933">
    <property type="entry name" value="DUF2827"/>
    <property type="match status" value="1"/>
</dbReference>
<evidence type="ECO:0000313" key="2">
    <source>
        <dbReference type="Proteomes" id="UP001549320"/>
    </source>
</evidence>
<proteinExistence type="predicted"/>
<dbReference type="EMBL" id="JBEPSH010000002">
    <property type="protein sequence ID" value="MET4576107.1"/>
    <property type="molecule type" value="Genomic_DNA"/>
</dbReference>
<accession>A0ABV2Q517</accession>
<organism evidence="1 2">
    <name type="scientific">Ottowia thiooxydans</name>
    <dbReference type="NCBI Taxonomy" id="219182"/>
    <lineage>
        <taxon>Bacteria</taxon>
        <taxon>Pseudomonadati</taxon>
        <taxon>Pseudomonadota</taxon>
        <taxon>Betaproteobacteria</taxon>
        <taxon>Burkholderiales</taxon>
        <taxon>Comamonadaceae</taxon>
        <taxon>Ottowia</taxon>
    </lineage>
</organism>
<sequence length="380" mass="42906">MRIGISAFSHKNQNIWSNGLGQNVMFLVQTLRRIPFVTDVVLIDAGSEESLSDQIDLNKFGTRLMRQKEATDLVDVVIELAGALGIPWLDLLRARGKKVVYHCVGQPHSSLVDTAIFDREGFFLRPDRFDEVWVLPKDAVFAPMMRTLYRCPVQVAPYLWSPHFLDDRIKELAGIGHLYGFKPDQPDTEAKGWRVTMFEPNLAPIKSSLIPMLVSDVAERRSPGTVSMLYALNTGHLVNHPTMLHFAHSLDLVKSNRAVFTGRHDIAGFMSQYGVDAAVAHQWQNDQNYSYLDVLHGDYPLIHNSPWLKDAGYYYPEFNVEAGAALLVQARQRHQESLVDYRERSHRVFKAVDPESPENVQGYADLLMSLTSSQSRGIAA</sequence>
<gene>
    <name evidence="1" type="ORF">ABIE13_001207</name>
</gene>
<evidence type="ECO:0000313" key="1">
    <source>
        <dbReference type="EMBL" id="MET4576107.1"/>
    </source>
</evidence>
<evidence type="ECO:0008006" key="3">
    <source>
        <dbReference type="Google" id="ProtNLM"/>
    </source>
</evidence>
<keyword evidence="2" id="KW-1185">Reference proteome</keyword>
<comment type="caution">
    <text evidence="1">The sequence shown here is derived from an EMBL/GenBank/DDBJ whole genome shotgun (WGS) entry which is preliminary data.</text>
</comment>
<dbReference type="Proteomes" id="UP001549320">
    <property type="component" value="Unassembled WGS sequence"/>
</dbReference>
<name>A0ABV2Q517_9BURK</name>
<reference evidence="1 2" key="1">
    <citation type="submission" date="2024-06" db="EMBL/GenBank/DDBJ databases">
        <title>Sorghum-associated microbial communities from plants grown in Nebraska, USA.</title>
        <authorList>
            <person name="Schachtman D."/>
        </authorList>
    </citation>
    <scope>NUCLEOTIDE SEQUENCE [LARGE SCALE GENOMIC DNA]</scope>
    <source>
        <strain evidence="1 2">2709</strain>
    </source>
</reference>
<protein>
    <recommendedName>
        <fullName evidence="3">DUF2827 domain-containing protein</fullName>
    </recommendedName>
</protein>
<dbReference type="RefSeq" id="WP_354441989.1">
    <property type="nucleotide sequence ID" value="NZ_JBEPSH010000002.1"/>
</dbReference>
<dbReference type="InterPro" id="IPR021234">
    <property type="entry name" value="DUF2827"/>
</dbReference>